<accession>A0A8J2J065</accession>
<proteinExistence type="predicted"/>
<name>A0A8J2J065_9HEXA</name>
<feature type="non-terminal residue" evidence="1">
    <location>
        <position position="1"/>
    </location>
</feature>
<dbReference type="Proteomes" id="UP000708208">
    <property type="component" value="Unassembled WGS sequence"/>
</dbReference>
<gene>
    <name evidence="1" type="ORF">AFUS01_LOCUS1246</name>
</gene>
<organism evidence="1 2">
    <name type="scientific">Allacma fusca</name>
    <dbReference type="NCBI Taxonomy" id="39272"/>
    <lineage>
        <taxon>Eukaryota</taxon>
        <taxon>Metazoa</taxon>
        <taxon>Ecdysozoa</taxon>
        <taxon>Arthropoda</taxon>
        <taxon>Hexapoda</taxon>
        <taxon>Collembola</taxon>
        <taxon>Symphypleona</taxon>
        <taxon>Sminthuridae</taxon>
        <taxon>Allacma</taxon>
    </lineage>
</organism>
<protein>
    <submittedName>
        <fullName evidence="1">Uncharacterized protein</fullName>
    </submittedName>
</protein>
<evidence type="ECO:0000313" key="2">
    <source>
        <dbReference type="Proteomes" id="UP000708208"/>
    </source>
</evidence>
<evidence type="ECO:0000313" key="1">
    <source>
        <dbReference type="EMBL" id="CAG7659426.1"/>
    </source>
</evidence>
<dbReference type="EMBL" id="CAJVCH010006967">
    <property type="protein sequence ID" value="CAG7659426.1"/>
    <property type="molecule type" value="Genomic_DNA"/>
</dbReference>
<sequence>RTVKHFALFLIAIDDKCQDDLTEDEHQRGGPGSCGQWENKLVQSAEYERLHSSV</sequence>
<comment type="caution">
    <text evidence="1">The sequence shown here is derived from an EMBL/GenBank/DDBJ whole genome shotgun (WGS) entry which is preliminary data.</text>
</comment>
<dbReference type="AlphaFoldDB" id="A0A8J2J065"/>
<keyword evidence="2" id="KW-1185">Reference proteome</keyword>
<reference evidence="1" key="1">
    <citation type="submission" date="2021-06" db="EMBL/GenBank/DDBJ databases">
        <authorList>
            <person name="Hodson N. C."/>
            <person name="Mongue J. A."/>
            <person name="Jaron S. K."/>
        </authorList>
    </citation>
    <scope>NUCLEOTIDE SEQUENCE</scope>
</reference>